<evidence type="ECO:0000259" key="6">
    <source>
        <dbReference type="Pfam" id="PF04116"/>
    </source>
</evidence>
<comment type="subcellular location">
    <subcellularLocation>
        <location evidence="1">Membrane</location>
    </subcellularLocation>
</comment>
<dbReference type="Proteomes" id="UP000308707">
    <property type="component" value="Unassembled WGS sequence"/>
</dbReference>
<dbReference type="OrthoDB" id="9770329at2"/>
<dbReference type="InterPro" id="IPR050307">
    <property type="entry name" value="Sterol_Desaturase_Related"/>
</dbReference>
<keyword evidence="8" id="KW-1185">Reference proteome</keyword>
<reference evidence="7 8" key="1">
    <citation type="submission" date="2019-04" db="EMBL/GenBank/DDBJ databases">
        <title>Reference strain of H23.</title>
        <authorList>
            <person name="Luo X."/>
        </authorList>
    </citation>
    <scope>NUCLEOTIDE SEQUENCE [LARGE SCALE GENOMIC DNA]</scope>
    <source>
        <strain evidence="7 8">H23</strain>
    </source>
</reference>
<keyword evidence="2 5" id="KW-0812">Transmembrane</keyword>
<dbReference type="GO" id="GO:0005506">
    <property type="term" value="F:iron ion binding"/>
    <property type="evidence" value="ECO:0007669"/>
    <property type="project" value="InterPro"/>
</dbReference>
<dbReference type="Pfam" id="PF04116">
    <property type="entry name" value="FA_hydroxylase"/>
    <property type="match status" value="1"/>
</dbReference>
<sequence length="224" mass="25975">MIAIECRRPGSALPRVPGFYARAALLNLVQAAIAWLATMTWDRWLPGLSLWRLALPTVPAALMGYVLITFVYYWWHRARHESRFLWRWLHQVHHSASRLEVATSFYKHPFEIAINGALSSALVYLVLGLDPAAATLAVTMTGLAELFYHWNVRTPHWLGYLIQRPESHRVHHQRGRHRMNYSDLPLWDLMFGTFHNPRTSPERCGFSGERERQLGRMLLGRTPL</sequence>
<evidence type="ECO:0000256" key="5">
    <source>
        <dbReference type="SAM" id="Phobius"/>
    </source>
</evidence>
<dbReference type="PANTHER" id="PTHR11863">
    <property type="entry name" value="STEROL DESATURASE"/>
    <property type="match status" value="1"/>
</dbReference>
<proteinExistence type="predicted"/>
<protein>
    <submittedName>
        <fullName evidence="7">Sterol desaturase family protein</fullName>
    </submittedName>
</protein>
<evidence type="ECO:0000256" key="1">
    <source>
        <dbReference type="ARBA" id="ARBA00004370"/>
    </source>
</evidence>
<accession>A0A4U5JMT7</accession>
<evidence type="ECO:0000313" key="8">
    <source>
        <dbReference type="Proteomes" id="UP000308707"/>
    </source>
</evidence>
<organism evidence="7 8">
    <name type="scientific">Luteimonas gilva</name>
    <dbReference type="NCBI Taxonomy" id="2572684"/>
    <lineage>
        <taxon>Bacteria</taxon>
        <taxon>Pseudomonadati</taxon>
        <taxon>Pseudomonadota</taxon>
        <taxon>Gammaproteobacteria</taxon>
        <taxon>Lysobacterales</taxon>
        <taxon>Lysobacteraceae</taxon>
        <taxon>Luteimonas</taxon>
    </lineage>
</organism>
<evidence type="ECO:0000256" key="3">
    <source>
        <dbReference type="ARBA" id="ARBA00022989"/>
    </source>
</evidence>
<dbReference type="AlphaFoldDB" id="A0A4U5JMT7"/>
<name>A0A4U5JMT7_9GAMM</name>
<dbReference type="GO" id="GO:0016491">
    <property type="term" value="F:oxidoreductase activity"/>
    <property type="evidence" value="ECO:0007669"/>
    <property type="project" value="InterPro"/>
</dbReference>
<evidence type="ECO:0000313" key="7">
    <source>
        <dbReference type="EMBL" id="TKR29811.1"/>
    </source>
</evidence>
<dbReference type="GO" id="GO:0016020">
    <property type="term" value="C:membrane"/>
    <property type="evidence" value="ECO:0007669"/>
    <property type="project" value="UniProtKB-SubCell"/>
</dbReference>
<feature type="domain" description="Fatty acid hydroxylase" evidence="6">
    <location>
        <begin position="62"/>
        <end position="193"/>
    </location>
</feature>
<comment type="caution">
    <text evidence="7">The sequence shown here is derived from an EMBL/GenBank/DDBJ whole genome shotgun (WGS) entry which is preliminary data.</text>
</comment>
<keyword evidence="3 5" id="KW-1133">Transmembrane helix</keyword>
<evidence type="ECO:0000256" key="4">
    <source>
        <dbReference type="ARBA" id="ARBA00023136"/>
    </source>
</evidence>
<dbReference type="InterPro" id="IPR006694">
    <property type="entry name" value="Fatty_acid_hydroxylase"/>
</dbReference>
<feature type="transmembrane region" description="Helical" evidence="5">
    <location>
        <begin position="20"/>
        <end position="41"/>
    </location>
</feature>
<keyword evidence="4 5" id="KW-0472">Membrane</keyword>
<gene>
    <name evidence="7" type="ORF">FCE95_13730</name>
</gene>
<feature type="transmembrane region" description="Helical" evidence="5">
    <location>
        <begin position="53"/>
        <end position="75"/>
    </location>
</feature>
<dbReference type="EMBL" id="SZUA01000003">
    <property type="protein sequence ID" value="TKR29811.1"/>
    <property type="molecule type" value="Genomic_DNA"/>
</dbReference>
<evidence type="ECO:0000256" key="2">
    <source>
        <dbReference type="ARBA" id="ARBA00022692"/>
    </source>
</evidence>
<dbReference type="GO" id="GO:0008610">
    <property type="term" value="P:lipid biosynthetic process"/>
    <property type="evidence" value="ECO:0007669"/>
    <property type="project" value="InterPro"/>
</dbReference>